<evidence type="ECO:0000256" key="5">
    <source>
        <dbReference type="SAM" id="MobiDB-lite"/>
    </source>
</evidence>
<evidence type="ECO:0000256" key="4">
    <source>
        <dbReference type="ARBA" id="ARBA00023136"/>
    </source>
</evidence>
<dbReference type="GO" id="GO:0005635">
    <property type="term" value="C:nuclear envelope"/>
    <property type="evidence" value="ECO:0007669"/>
    <property type="project" value="UniProtKB-ARBA"/>
</dbReference>
<dbReference type="GO" id="GO:0016020">
    <property type="term" value="C:membrane"/>
    <property type="evidence" value="ECO:0007669"/>
    <property type="project" value="UniProtKB-SubCell"/>
</dbReference>
<dbReference type="EMBL" id="LR725695">
    <property type="protein sequence ID" value="VWO96512.1"/>
    <property type="molecule type" value="Genomic_DNA"/>
</dbReference>
<accession>A0A5K1JW29</accession>
<evidence type="ECO:0000256" key="3">
    <source>
        <dbReference type="ARBA" id="ARBA00022989"/>
    </source>
</evidence>
<dbReference type="InterPro" id="IPR012919">
    <property type="entry name" value="SUN_dom"/>
</dbReference>
<comment type="subcellular location">
    <subcellularLocation>
        <location evidence="1">Membrane</location>
    </subcellularLocation>
</comment>
<keyword evidence="2" id="KW-0812">Transmembrane</keyword>
<sequence length="711" mass="78536">MAQPPSEDTPYSFTVRVLRRPSVVTVLRDGAPASPDVIGVPLTITRRFYDEPSWEEDDSTDEESSQTDHVTVSASPPRRSRSATLLRASTPIPSAGPDSKVNASGMRSRQTTPAPGPTRTSDSSGTSGTPLTTAGSRQGTPAPSESGRAPQRTPNPLSSDLPSLDQLAPQIKSRRITRSTSRSSLTVESCEQRPSGSTPADSAGKSYRNDPVMYDDDDDFSQYERISKKCLQTAEEKRTDVKFTTSWFYSEAGYSLSAPPSGMTSHPRLAVGDLFFHVVTHLEEPQMWMWLQSSNGKRSWKAVVKGDSRRIDNRRLTVSWDPKKGVQKPVWVTDTWYKKTWESGAAKGKGRGRDNSNPIPFPSVQTHRRRRALFFLHLDLASSVTLTLHDNGFFEEEGTSTSSTASVHVHWEEPHDAEHSQEQEQEPEAAIVNAESRIMYPTTRGSSSCCSRSLNYALVAVIAAILGLIFMHGLNFDVQQNFPSLSLPIHAVHDFIQRPVKLSPQMRDQINSVIREAVATQIGRRDYALAADGGSIYPSLTSGPSALPGISKSHPAEVILRDNLQGGRCWTIVGARGQVALRVATRMHPTHITIDQVPAEVSEDPRQGPRRMRLWGAVDGNRNQDLYRRYKPSAPSSIPDGPPVSKGYTFLHLSDFQYELDAVNNVQTFPVKAQVQDLMMDFGVFVVEVLDNWGSDSTCICRIRLHGRSLS</sequence>
<evidence type="ECO:0000259" key="6">
    <source>
        <dbReference type="PROSITE" id="PS51469"/>
    </source>
</evidence>
<feature type="compositionally biased region" description="Low complexity" evidence="5">
    <location>
        <begin position="73"/>
        <end position="90"/>
    </location>
</feature>
<evidence type="ECO:0000256" key="1">
    <source>
        <dbReference type="ARBA" id="ARBA00004370"/>
    </source>
</evidence>
<feature type="compositionally biased region" description="Polar residues" evidence="5">
    <location>
        <begin position="185"/>
        <end position="200"/>
    </location>
</feature>
<feature type="compositionally biased region" description="Polar residues" evidence="5">
    <location>
        <begin position="101"/>
        <end position="113"/>
    </location>
</feature>
<dbReference type="PANTHER" id="PTHR12911:SF8">
    <property type="entry name" value="KLAROID PROTEIN-RELATED"/>
    <property type="match status" value="1"/>
</dbReference>
<dbReference type="Gene3D" id="2.60.120.260">
    <property type="entry name" value="Galactose-binding domain-like"/>
    <property type="match status" value="1"/>
</dbReference>
<keyword evidence="4" id="KW-0472">Membrane</keyword>
<dbReference type="PROSITE" id="PS51469">
    <property type="entry name" value="SUN"/>
    <property type="match status" value="1"/>
</dbReference>
<protein>
    <submittedName>
        <fullName evidence="7">BfmS</fullName>
    </submittedName>
</protein>
<name>A0A5K1JW29_9APHY</name>
<dbReference type="Pfam" id="PF07738">
    <property type="entry name" value="Sad1_UNC"/>
    <property type="match status" value="2"/>
</dbReference>
<dbReference type="AlphaFoldDB" id="A0A5K1JW29"/>
<gene>
    <name evidence="7" type="primary">Q9HWS6</name>
</gene>
<feature type="compositionally biased region" description="Acidic residues" evidence="5">
    <location>
        <begin position="52"/>
        <end position="65"/>
    </location>
</feature>
<evidence type="ECO:0000256" key="2">
    <source>
        <dbReference type="ARBA" id="ARBA00022692"/>
    </source>
</evidence>
<feature type="region of interest" description="Disordered" evidence="5">
    <location>
        <begin position="343"/>
        <end position="363"/>
    </location>
</feature>
<dbReference type="PANTHER" id="PTHR12911">
    <property type="entry name" value="SAD1/UNC-84-LIKE PROTEIN-RELATED"/>
    <property type="match status" value="1"/>
</dbReference>
<evidence type="ECO:0000313" key="7">
    <source>
        <dbReference type="EMBL" id="VWO96512.1"/>
    </source>
</evidence>
<keyword evidence="3" id="KW-1133">Transmembrane helix</keyword>
<feature type="compositionally biased region" description="Low complexity" evidence="5">
    <location>
        <begin position="156"/>
        <end position="165"/>
    </location>
</feature>
<dbReference type="GO" id="GO:0043495">
    <property type="term" value="F:protein-membrane adaptor activity"/>
    <property type="evidence" value="ECO:0007669"/>
    <property type="project" value="TreeGrafter"/>
</dbReference>
<organism evidence="7">
    <name type="scientific">Ganoderma boninense</name>
    <dbReference type="NCBI Taxonomy" id="34458"/>
    <lineage>
        <taxon>Eukaryota</taxon>
        <taxon>Fungi</taxon>
        <taxon>Dikarya</taxon>
        <taxon>Basidiomycota</taxon>
        <taxon>Agaricomycotina</taxon>
        <taxon>Agaricomycetes</taxon>
        <taxon>Polyporales</taxon>
        <taxon>Polyporaceae</taxon>
        <taxon>Ganoderma</taxon>
    </lineage>
</organism>
<reference evidence="7" key="1">
    <citation type="submission" date="2019-10" db="EMBL/GenBank/DDBJ databases">
        <authorList>
            <person name="Nor Muhammad N."/>
        </authorList>
    </citation>
    <scope>NUCLEOTIDE SEQUENCE</scope>
</reference>
<feature type="region of interest" description="Disordered" evidence="5">
    <location>
        <begin position="51"/>
        <end position="216"/>
    </location>
</feature>
<feature type="compositionally biased region" description="Low complexity" evidence="5">
    <location>
        <begin position="117"/>
        <end position="136"/>
    </location>
</feature>
<feature type="domain" description="SUN" evidence="6">
    <location>
        <begin position="511"/>
        <end position="710"/>
    </location>
</feature>
<dbReference type="InterPro" id="IPR045119">
    <property type="entry name" value="SUN1-5"/>
</dbReference>
<proteinExistence type="predicted"/>